<dbReference type="RefSeq" id="WP_073130953.1">
    <property type="nucleotide sequence ID" value="NZ_FQWQ01000001.1"/>
</dbReference>
<evidence type="ECO:0000313" key="4">
    <source>
        <dbReference type="Proteomes" id="UP000184212"/>
    </source>
</evidence>
<dbReference type="AlphaFoldDB" id="A0A1M5KG01"/>
<dbReference type="Pfam" id="PF01408">
    <property type="entry name" value="GFO_IDH_MocA"/>
    <property type="match status" value="1"/>
</dbReference>
<dbReference type="SUPFAM" id="SSF51735">
    <property type="entry name" value="NAD(P)-binding Rossmann-fold domains"/>
    <property type="match status" value="1"/>
</dbReference>
<evidence type="ECO:0000259" key="2">
    <source>
        <dbReference type="Pfam" id="PF21378"/>
    </source>
</evidence>
<dbReference type="SUPFAM" id="SSF55347">
    <property type="entry name" value="Glyceraldehyde-3-phosphate dehydrogenase-like, C-terminal domain"/>
    <property type="match status" value="1"/>
</dbReference>
<organism evidence="3 4">
    <name type="scientific">Chryseolinea serpens</name>
    <dbReference type="NCBI Taxonomy" id="947013"/>
    <lineage>
        <taxon>Bacteria</taxon>
        <taxon>Pseudomonadati</taxon>
        <taxon>Bacteroidota</taxon>
        <taxon>Cytophagia</taxon>
        <taxon>Cytophagales</taxon>
        <taxon>Fulvivirgaceae</taxon>
        <taxon>Chryseolinea</taxon>
    </lineage>
</organism>
<dbReference type="PANTHER" id="PTHR43708:SF4">
    <property type="entry name" value="OXIDOREDUCTASE YCEM-RELATED"/>
    <property type="match status" value="1"/>
</dbReference>
<protein>
    <submittedName>
        <fullName evidence="3">Virulence factor</fullName>
    </submittedName>
</protein>
<dbReference type="InterPro" id="IPR051317">
    <property type="entry name" value="Gfo/Idh/MocA_oxidoreduct"/>
</dbReference>
<feature type="domain" description="YceM-like C-terminal" evidence="2">
    <location>
        <begin position="131"/>
        <end position="236"/>
    </location>
</feature>
<dbReference type="OrthoDB" id="9781031at2"/>
<proteinExistence type="predicted"/>
<dbReference type="Pfam" id="PF21378">
    <property type="entry name" value="YceM-like_C"/>
    <property type="match status" value="1"/>
</dbReference>
<dbReference type="Gene3D" id="3.30.360.10">
    <property type="entry name" value="Dihydrodipicolinate Reductase, domain 2"/>
    <property type="match status" value="1"/>
</dbReference>
<dbReference type="InterPro" id="IPR000683">
    <property type="entry name" value="Gfo/Idh/MocA-like_OxRdtase_N"/>
</dbReference>
<sequence length="302" mass="34390">MLKIGIIGLGDIALKAYLPVICTRDVEVHLCTRDEVRLLQIGAQYRLSHLHRSVESLIQTGVTGVFVHTATSAHEAIVEQLLSHNIHVYVDKPLTYHYASAEKLIGLARRNKLQLHVGFNRRFAPAYQYASMLQHPNLIVLQKNRSALPGEVRTFVFDDFIHVVDTLLFLFPHSIEKMIVNGKKKDELLYHVVVQFVAADGTTAIGIMNRDSGTVEERLEVASPEEKRVVVNLTDVTLYRDRNETRLVRDDWEPTLRKRGFDHAVDHFLQALRSGTSHQAPPPDFLLTHRICEQIVEQLKEV</sequence>
<evidence type="ECO:0000313" key="3">
    <source>
        <dbReference type="EMBL" id="SHG51419.1"/>
    </source>
</evidence>
<name>A0A1M5KG01_9BACT</name>
<evidence type="ECO:0000259" key="1">
    <source>
        <dbReference type="Pfam" id="PF01408"/>
    </source>
</evidence>
<keyword evidence="4" id="KW-1185">Reference proteome</keyword>
<dbReference type="InterPro" id="IPR048477">
    <property type="entry name" value="YceM-like_C"/>
</dbReference>
<dbReference type="EMBL" id="FQWQ01000001">
    <property type="protein sequence ID" value="SHG51419.1"/>
    <property type="molecule type" value="Genomic_DNA"/>
</dbReference>
<dbReference type="InterPro" id="IPR036291">
    <property type="entry name" value="NAD(P)-bd_dom_sf"/>
</dbReference>
<reference evidence="3 4" key="1">
    <citation type="submission" date="2016-11" db="EMBL/GenBank/DDBJ databases">
        <authorList>
            <person name="Jaros S."/>
            <person name="Januszkiewicz K."/>
            <person name="Wedrychowicz H."/>
        </authorList>
    </citation>
    <scope>NUCLEOTIDE SEQUENCE [LARGE SCALE GENOMIC DNA]</scope>
    <source>
        <strain evidence="3 4">DSM 24574</strain>
    </source>
</reference>
<accession>A0A1M5KG01</accession>
<dbReference type="PANTHER" id="PTHR43708">
    <property type="entry name" value="CONSERVED EXPRESSED OXIDOREDUCTASE (EUROFUNG)"/>
    <property type="match status" value="1"/>
</dbReference>
<dbReference type="Gene3D" id="3.40.50.720">
    <property type="entry name" value="NAD(P)-binding Rossmann-like Domain"/>
    <property type="match status" value="1"/>
</dbReference>
<dbReference type="STRING" id="947013.SAMN04488109_0609"/>
<dbReference type="Proteomes" id="UP000184212">
    <property type="component" value="Unassembled WGS sequence"/>
</dbReference>
<feature type="domain" description="Gfo/Idh/MocA-like oxidoreductase N-terminal" evidence="1">
    <location>
        <begin position="2"/>
        <end position="119"/>
    </location>
</feature>
<gene>
    <name evidence="3" type="ORF">SAMN04488109_0609</name>
</gene>
<dbReference type="GO" id="GO:0000166">
    <property type="term" value="F:nucleotide binding"/>
    <property type="evidence" value="ECO:0007669"/>
    <property type="project" value="InterPro"/>
</dbReference>